<name>A0A8H4UF32_9HYPO</name>
<feature type="chain" id="PRO_5034456253" description="LysM domain-containing protein" evidence="5">
    <location>
        <begin position="20"/>
        <end position="211"/>
    </location>
</feature>
<evidence type="ECO:0000256" key="1">
    <source>
        <dbReference type="ARBA" id="ARBA00022669"/>
    </source>
</evidence>
<dbReference type="SMART" id="SM00257">
    <property type="entry name" value="LysM"/>
    <property type="match status" value="1"/>
</dbReference>
<dbReference type="PROSITE" id="PS51782">
    <property type="entry name" value="LYSM"/>
    <property type="match status" value="1"/>
</dbReference>
<dbReference type="PANTHER" id="PTHR34997">
    <property type="entry name" value="AM15"/>
    <property type="match status" value="1"/>
</dbReference>
<reference evidence="7" key="1">
    <citation type="journal article" date="2020" name="BMC Genomics">
        <title>Correction to: Identification and distribution of gene clusters required for synthesis of sphingolipid metabolism inhibitors in diverse species of the filamentous fungus Fusarium.</title>
        <authorList>
            <person name="Kim H.S."/>
            <person name="Lohmar J.M."/>
            <person name="Busman M."/>
            <person name="Brown D.W."/>
            <person name="Naumann T.A."/>
            <person name="Divon H.H."/>
            <person name="Lysoe E."/>
            <person name="Uhlig S."/>
            <person name="Proctor R.H."/>
        </authorList>
    </citation>
    <scope>NUCLEOTIDE SEQUENCE</scope>
    <source>
        <strain evidence="7">NRRL 22465</strain>
    </source>
</reference>
<evidence type="ECO:0000313" key="8">
    <source>
        <dbReference type="Proteomes" id="UP000635477"/>
    </source>
</evidence>
<dbReference type="Proteomes" id="UP000635477">
    <property type="component" value="Unassembled WGS sequence"/>
</dbReference>
<evidence type="ECO:0000256" key="4">
    <source>
        <dbReference type="ARBA" id="ARBA00044955"/>
    </source>
</evidence>
<dbReference type="OrthoDB" id="2281372at2759"/>
<dbReference type="CDD" id="cd00118">
    <property type="entry name" value="LysM"/>
    <property type="match status" value="1"/>
</dbReference>
<dbReference type="GO" id="GO:0008061">
    <property type="term" value="F:chitin binding"/>
    <property type="evidence" value="ECO:0007669"/>
    <property type="project" value="UniProtKB-KW"/>
</dbReference>
<dbReference type="InterPro" id="IPR052210">
    <property type="entry name" value="LysM1-like"/>
</dbReference>
<dbReference type="InterPro" id="IPR036779">
    <property type="entry name" value="LysM_dom_sf"/>
</dbReference>
<feature type="domain" description="LysM" evidence="6">
    <location>
        <begin position="56"/>
        <end position="102"/>
    </location>
</feature>
<dbReference type="AlphaFoldDB" id="A0A8H4UF32"/>
<protein>
    <recommendedName>
        <fullName evidence="6">LysM domain-containing protein</fullName>
    </recommendedName>
</protein>
<evidence type="ECO:0000256" key="3">
    <source>
        <dbReference type="ARBA" id="ARBA00023026"/>
    </source>
</evidence>
<gene>
    <name evidence="7" type="ORF">FZEAL_8136</name>
</gene>
<comment type="similarity">
    <text evidence="4">Belongs to the secreted LysM effector family.</text>
</comment>
<dbReference type="SUPFAM" id="SSF54106">
    <property type="entry name" value="LysM domain"/>
    <property type="match status" value="1"/>
</dbReference>
<reference evidence="7" key="2">
    <citation type="submission" date="2020-05" db="EMBL/GenBank/DDBJ databases">
        <authorList>
            <person name="Kim H.-S."/>
            <person name="Proctor R.H."/>
            <person name="Brown D.W."/>
        </authorList>
    </citation>
    <scope>NUCLEOTIDE SEQUENCE</scope>
    <source>
        <strain evidence="7">NRRL 22465</strain>
    </source>
</reference>
<proteinExistence type="inferred from homology"/>
<feature type="signal peptide" evidence="5">
    <location>
        <begin position="1"/>
        <end position="19"/>
    </location>
</feature>
<accession>A0A8H4UF32</accession>
<dbReference type="Gene3D" id="3.10.350.10">
    <property type="entry name" value="LysM domain"/>
    <property type="match status" value="1"/>
</dbReference>
<evidence type="ECO:0000256" key="2">
    <source>
        <dbReference type="ARBA" id="ARBA00022729"/>
    </source>
</evidence>
<organism evidence="7 8">
    <name type="scientific">Fusarium zealandicum</name>
    <dbReference type="NCBI Taxonomy" id="1053134"/>
    <lineage>
        <taxon>Eukaryota</taxon>
        <taxon>Fungi</taxon>
        <taxon>Dikarya</taxon>
        <taxon>Ascomycota</taxon>
        <taxon>Pezizomycotina</taxon>
        <taxon>Sordariomycetes</taxon>
        <taxon>Hypocreomycetidae</taxon>
        <taxon>Hypocreales</taxon>
        <taxon>Nectriaceae</taxon>
        <taxon>Fusarium</taxon>
        <taxon>Fusarium staphyleae species complex</taxon>
    </lineage>
</organism>
<keyword evidence="8" id="KW-1185">Reference proteome</keyword>
<dbReference type="InterPro" id="IPR018392">
    <property type="entry name" value="LysM"/>
</dbReference>
<dbReference type="Pfam" id="PF01476">
    <property type="entry name" value="LysM"/>
    <property type="match status" value="1"/>
</dbReference>
<evidence type="ECO:0000313" key="7">
    <source>
        <dbReference type="EMBL" id="KAF4975029.1"/>
    </source>
</evidence>
<comment type="caution">
    <text evidence="7">The sequence shown here is derived from an EMBL/GenBank/DDBJ whole genome shotgun (WGS) entry which is preliminary data.</text>
</comment>
<keyword evidence="2 5" id="KW-0732">Signal</keyword>
<dbReference type="EMBL" id="JABEYC010000684">
    <property type="protein sequence ID" value="KAF4975029.1"/>
    <property type="molecule type" value="Genomic_DNA"/>
</dbReference>
<keyword evidence="1" id="KW-0147">Chitin-binding</keyword>
<evidence type="ECO:0000259" key="6">
    <source>
        <dbReference type="PROSITE" id="PS51782"/>
    </source>
</evidence>
<dbReference type="PANTHER" id="PTHR34997:SF2">
    <property type="entry name" value="LYSM DOMAIN-CONTAINING PROTEIN-RELATED"/>
    <property type="match status" value="1"/>
</dbReference>
<evidence type="ECO:0000256" key="5">
    <source>
        <dbReference type="SAM" id="SignalP"/>
    </source>
</evidence>
<sequence length="211" mass="22713">MKLSTFVALFLTHAGLSLADPGAPTLTKRTVSSVTKSNNIKTPLPIQPGMVDNCDKFYLVQKGDICAEIADRFAVALDDFRKWNPSVGYTCAKLRANTNVCVGTIGYVPPTSATCFGGKNIKPWGKNKADALAAVQDWCYHKGAAKWFAIDQKKTACFNAPSGAGKFNFSIANPNSKAKSITGKKCKQLLAISLNGCEQAGQGKEQNWVME</sequence>
<keyword evidence="3" id="KW-0843">Virulence</keyword>